<comment type="caution">
    <text evidence="1">The sequence shown here is derived from an EMBL/GenBank/DDBJ whole genome shotgun (WGS) entry which is preliminary data.</text>
</comment>
<keyword evidence="2" id="KW-1185">Reference proteome</keyword>
<organism evidence="1 2">
    <name type="scientific">Ceratitis capitata</name>
    <name type="common">Mediterranean fruit fly</name>
    <name type="synonym">Tephritis capitata</name>
    <dbReference type="NCBI Taxonomy" id="7213"/>
    <lineage>
        <taxon>Eukaryota</taxon>
        <taxon>Metazoa</taxon>
        <taxon>Ecdysozoa</taxon>
        <taxon>Arthropoda</taxon>
        <taxon>Hexapoda</taxon>
        <taxon>Insecta</taxon>
        <taxon>Pterygota</taxon>
        <taxon>Neoptera</taxon>
        <taxon>Endopterygota</taxon>
        <taxon>Diptera</taxon>
        <taxon>Brachycera</taxon>
        <taxon>Muscomorpha</taxon>
        <taxon>Tephritoidea</taxon>
        <taxon>Tephritidae</taxon>
        <taxon>Ceratitis</taxon>
        <taxon>Ceratitis</taxon>
    </lineage>
</organism>
<dbReference type="Proteomes" id="UP000606786">
    <property type="component" value="Unassembled WGS sequence"/>
</dbReference>
<gene>
    <name evidence="1" type="ORF">CCAP1982_LOCUS20882</name>
</gene>
<name>A0A811VEY1_CERCA</name>
<dbReference type="EMBL" id="CAJHJT010000056">
    <property type="protein sequence ID" value="CAD7012779.1"/>
    <property type="molecule type" value="Genomic_DNA"/>
</dbReference>
<proteinExistence type="predicted"/>
<evidence type="ECO:0000313" key="1">
    <source>
        <dbReference type="EMBL" id="CAD7012779.1"/>
    </source>
</evidence>
<reference evidence="1" key="1">
    <citation type="submission" date="2020-11" db="EMBL/GenBank/DDBJ databases">
        <authorList>
            <person name="Whitehead M."/>
        </authorList>
    </citation>
    <scope>NUCLEOTIDE SEQUENCE</scope>
    <source>
        <strain evidence="1">EGII</strain>
    </source>
</reference>
<dbReference type="AlphaFoldDB" id="A0A811VEY1"/>
<protein>
    <submittedName>
        <fullName evidence="1">(Mediterranean fruit fly) hypothetical protein</fullName>
    </submittedName>
</protein>
<accession>A0A811VEY1</accession>
<evidence type="ECO:0000313" key="2">
    <source>
        <dbReference type="Proteomes" id="UP000606786"/>
    </source>
</evidence>
<sequence length="122" mass="13998">MWQAEKYKSLSHRAPHANQQGQWIVTLTYDNFASVVQGHEGCVCSVLEMVVGAHITNTTKTMMMKRLLTGFRKVFVCQQKLPRKSLSTQNTGRKTLFKCTFFTPHCSNVKLAKRVRVTYPNF</sequence>